<gene>
    <name evidence="1" type="ORF">AMECASPLE_039313</name>
</gene>
<dbReference type="EMBL" id="JAHRIP010008077">
    <property type="protein sequence ID" value="MEQ2282317.1"/>
    <property type="molecule type" value="Genomic_DNA"/>
</dbReference>
<comment type="caution">
    <text evidence="1">The sequence shown here is derived from an EMBL/GenBank/DDBJ whole genome shotgun (WGS) entry which is preliminary data.</text>
</comment>
<evidence type="ECO:0000313" key="2">
    <source>
        <dbReference type="Proteomes" id="UP001469553"/>
    </source>
</evidence>
<proteinExistence type="predicted"/>
<accession>A0ABV0XLL6</accession>
<name>A0ABV0XLL6_9TELE</name>
<organism evidence="1 2">
    <name type="scientific">Ameca splendens</name>
    <dbReference type="NCBI Taxonomy" id="208324"/>
    <lineage>
        <taxon>Eukaryota</taxon>
        <taxon>Metazoa</taxon>
        <taxon>Chordata</taxon>
        <taxon>Craniata</taxon>
        <taxon>Vertebrata</taxon>
        <taxon>Euteleostomi</taxon>
        <taxon>Actinopterygii</taxon>
        <taxon>Neopterygii</taxon>
        <taxon>Teleostei</taxon>
        <taxon>Neoteleostei</taxon>
        <taxon>Acanthomorphata</taxon>
        <taxon>Ovalentaria</taxon>
        <taxon>Atherinomorphae</taxon>
        <taxon>Cyprinodontiformes</taxon>
        <taxon>Goodeidae</taxon>
        <taxon>Ameca</taxon>
    </lineage>
</organism>
<dbReference type="Proteomes" id="UP001469553">
    <property type="component" value="Unassembled WGS sequence"/>
</dbReference>
<evidence type="ECO:0000313" key="1">
    <source>
        <dbReference type="EMBL" id="MEQ2282317.1"/>
    </source>
</evidence>
<reference evidence="1 2" key="1">
    <citation type="submission" date="2021-06" db="EMBL/GenBank/DDBJ databases">
        <authorList>
            <person name="Palmer J.M."/>
        </authorList>
    </citation>
    <scope>NUCLEOTIDE SEQUENCE [LARGE SCALE GENOMIC DNA]</scope>
    <source>
        <strain evidence="1 2">AS_MEX2019</strain>
        <tissue evidence="1">Muscle</tissue>
    </source>
</reference>
<sequence length="158" mass="18198">MDRCPSQWVWGQTSSEFPSGGSSHSHLQQAGRPSLFQAMMKKHLWWSSHGKARFLKSRLKNADVAETQKKKFSIGSDFAHRNCQSVSCPHTCHFLRILLSVSSTFFLPQHAIYSFLKQLSFPISNVPFHFYLLFRLIAVFKTNETSCRKKKTCLIFPN</sequence>
<keyword evidence="2" id="KW-1185">Reference proteome</keyword>
<protein>
    <submittedName>
        <fullName evidence="1">Uncharacterized protein</fullName>
    </submittedName>
</protein>